<evidence type="ECO:0000256" key="1">
    <source>
        <dbReference type="SAM" id="MobiDB-lite"/>
    </source>
</evidence>
<dbReference type="AlphaFoldDB" id="A0A087AF88"/>
<protein>
    <submittedName>
        <fullName evidence="2">Uncharacterized protein</fullName>
    </submittedName>
</protein>
<feature type="region of interest" description="Disordered" evidence="1">
    <location>
        <begin position="183"/>
        <end position="203"/>
    </location>
</feature>
<feature type="compositionally biased region" description="Basic and acidic residues" evidence="1">
    <location>
        <begin position="185"/>
        <end position="203"/>
    </location>
</feature>
<dbReference type="EMBL" id="JGYU01000005">
    <property type="protein sequence ID" value="KFI57438.1"/>
    <property type="molecule type" value="Genomic_DNA"/>
</dbReference>
<dbReference type="STRING" id="35760.BCHO_0857"/>
<reference evidence="2 3" key="1">
    <citation type="submission" date="2014-03" db="EMBL/GenBank/DDBJ databases">
        <title>Genomics of Bifidobacteria.</title>
        <authorList>
            <person name="Ventura M."/>
            <person name="Milani C."/>
            <person name="Lugli G.A."/>
        </authorList>
    </citation>
    <scope>NUCLEOTIDE SEQUENCE [LARGE SCALE GENOMIC DNA]</scope>
    <source>
        <strain evidence="2 3">LMG 10510</strain>
    </source>
</reference>
<evidence type="ECO:0000313" key="2">
    <source>
        <dbReference type="EMBL" id="KFI57438.1"/>
    </source>
</evidence>
<gene>
    <name evidence="2" type="ORF">BCHO_0857</name>
</gene>
<organism evidence="2 3">
    <name type="scientific">Bifidobacterium choerinum</name>
    <dbReference type="NCBI Taxonomy" id="35760"/>
    <lineage>
        <taxon>Bacteria</taxon>
        <taxon>Bacillati</taxon>
        <taxon>Actinomycetota</taxon>
        <taxon>Actinomycetes</taxon>
        <taxon>Bifidobacteriales</taxon>
        <taxon>Bifidobacteriaceae</taxon>
        <taxon>Bifidobacterium</taxon>
    </lineage>
</organism>
<dbReference type="Proteomes" id="UP000028995">
    <property type="component" value="Unassembled WGS sequence"/>
</dbReference>
<keyword evidence="3" id="KW-1185">Reference proteome</keyword>
<accession>A0A087AF88</accession>
<name>A0A087AF88_9BIFI</name>
<sequence>MGGGLETNFRYFDVLGYVSSISHMRIVIAMANMTVEDVYGVEAVRGYDPVKSAELCKTVRSADLTQLGDLDAVHPYYVEKAETLKQAKRFDADADMRALAAWAEHWNELPGNHRVAVVDSSGTIWGYANVGNGYREAQYLSSSTCARFGFDMHPELGIGMSLIEKRIGRPVITVTISSFSGASEYGERQREERARKGAEARHE</sequence>
<evidence type="ECO:0000313" key="3">
    <source>
        <dbReference type="Proteomes" id="UP000028995"/>
    </source>
</evidence>
<comment type="caution">
    <text evidence="2">The sequence shown here is derived from an EMBL/GenBank/DDBJ whole genome shotgun (WGS) entry which is preliminary data.</text>
</comment>
<proteinExistence type="predicted"/>